<protein>
    <submittedName>
        <fullName evidence="2">TfuA protein</fullName>
    </submittedName>
</protein>
<geneLocation type="plasmid" evidence="2 3">
    <name>pTT6-1</name>
</geneLocation>
<evidence type="ECO:0000259" key="1">
    <source>
        <dbReference type="Pfam" id="PF07812"/>
    </source>
</evidence>
<dbReference type="RefSeq" id="WP_201082642.1">
    <property type="nucleotide sequence ID" value="NZ_CP067421.1"/>
</dbReference>
<dbReference type="EMBL" id="CP067421">
    <property type="protein sequence ID" value="QQP93205.1"/>
    <property type="molecule type" value="Genomic_DNA"/>
</dbReference>
<feature type="domain" description="TfuA-like core" evidence="1">
    <location>
        <begin position="48"/>
        <end position="166"/>
    </location>
</feature>
<keyword evidence="2" id="KW-0614">Plasmid</keyword>
<accession>A0ABX7BFM8</accession>
<evidence type="ECO:0000313" key="3">
    <source>
        <dbReference type="Proteomes" id="UP000595197"/>
    </source>
</evidence>
<dbReference type="InterPro" id="IPR012924">
    <property type="entry name" value="TfuA_core"/>
</dbReference>
<reference evidence="2" key="1">
    <citation type="submission" date="2021-02" db="EMBL/GenBank/DDBJ databases">
        <title>Skermanella TT6 skin isolate.</title>
        <authorList>
            <person name="Lee K."/>
            <person name="Ganzorig M."/>
        </authorList>
    </citation>
    <scope>NUCLEOTIDE SEQUENCE</scope>
    <source>
        <strain evidence="2">TT6</strain>
    </source>
</reference>
<sequence length="281" mass="31618">MKIIVFLGPSLPRSEAASIIDAEFRSPVAQGDVYEATLIRPDAIAIIDGYFGFQPAVWHKEILWAMTQGIHVFGAASMGAWRAVELGPFGMVGHGWIYEAYRDGRLEGEDEVAITHGPAAVGYKPISEALVNMRRTFASAADAGVMTVDTARQLVQIAKRQFFPKRDYEAVITAAQLPAAQAADLSHWIRRHAIDQKRRDASSLLHWFSQNINYLSAPKRVAYQFSATVFWAQAVELKRREMLSRYPGRKLDHARIEQFTRQTMGNADVQCRQQRLEQCKP</sequence>
<dbReference type="Proteomes" id="UP000595197">
    <property type="component" value="Plasmid pTT6-1"/>
</dbReference>
<gene>
    <name evidence="2" type="ORF">IGS68_29215</name>
</gene>
<organism evidence="2 3">
    <name type="scientific">Skermanella cutis</name>
    <dbReference type="NCBI Taxonomy" id="2775420"/>
    <lineage>
        <taxon>Bacteria</taxon>
        <taxon>Pseudomonadati</taxon>
        <taxon>Pseudomonadota</taxon>
        <taxon>Alphaproteobacteria</taxon>
        <taxon>Rhodospirillales</taxon>
        <taxon>Azospirillaceae</taxon>
        <taxon>Skermanella</taxon>
    </lineage>
</organism>
<keyword evidence="3" id="KW-1185">Reference proteome</keyword>
<dbReference type="Pfam" id="PF07812">
    <property type="entry name" value="TfuA"/>
    <property type="match status" value="1"/>
</dbReference>
<name>A0ABX7BFM8_9PROT</name>
<evidence type="ECO:0000313" key="2">
    <source>
        <dbReference type="EMBL" id="QQP93205.1"/>
    </source>
</evidence>
<proteinExistence type="predicted"/>